<feature type="region of interest" description="Disordered" evidence="1">
    <location>
        <begin position="1"/>
        <end position="26"/>
    </location>
</feature>
<evidence type="ECO:0000256" key="1">
    <source>
        <dbReference type="SAM" id="MobiDB-lite"/>
    </source>
</evidence>
<dbReference type="AlphaFoldDB" id="A0A4Y2SJR3"/>
<dbReference type="EMBL" id="BGPR01021824">
    <property type="protein sequence ID" value="GBN87489.1"/>
    <property type="molecule type" value="Genomic_DNA"/>
</dbReference>
<evidence type="ECO:0000313" key="2">
    <source>
        <dbReference type="EMBL" id="GBN87489.1"/>
    </source>
</evidence>
<sequence length="140" mass="15686">MPKPADTSTVADAGAKTTKGPGTGSQSRVIPNIGDIVKKVNNLNLDKELSEFLDSSLQDLSTGLFWYPGWVRFAFRPRDVNDFFSTKRRGLILVPRTFQRSGFTLGSDVFLLNYYNIYSEAIYLNKKTGIVLIEIKMLSN</sequence>
<organism evidence="2 3">
    <name type="scientific">Araneus ventricosus</name>
    <name type="common">Orbweaver spider</name>
    <name type="synonym">Epeira ventricosa</name>
    <dbReference type="NCBI Taxonomy" id="182803"/>
    <lineage>
        <taxon>Eukaryota</taxon>
        <taxon>Metazoa</taxon>
        <taxon>Ecdysozoa</taxon>
        <taxon>Arthropoda</taxon>
        <taxon>Chelicerata</taxon>
        <taxon>Arachnida</taxon>
        <taxon>Araneae</taxon>
        <taxon>Araneomorphae</taxon>
        <taxon>Entelegynae</taxon>
        <taxon>Araneoidea</taxon>
        <taxon>Araneidae</taxon>
        <taxon>Araneus</taxon>
    </lineage>
</organism>
<protein>
    <submittedName>
        <fullName evidence="2">Uncharacterized protein</fullName>
    </submittedName>
</protein>
<accession>A0A4Y2SJR3</accession>
<proteinExistence type="predicted"/>
<reference evidence="2 3" key="1">
    <citation type="journal article" date="2019" name="Sci. Rep.">
        <title>Orb-weaving spider Araneus ventricosus genome elucidates the spidroin gene catalogue.</title>
        <authorList>
            <person name="Kono N."/>
            <person name="Nakamura H."/>
            <person name="Ohtoshi R."/>
            <person name="Moran D.A.P."/>
            <person name="Shinohara A."/>
            <person name="Yoshida Y."/>
            <person name="Fujiwara M."/>
            <person name="Mori M."/>
            <person name="Tomita M."/>
            <person name="Arakawa K."/>
        </authorList>
    </citation>
    <scope>NUCLEOTIDE SEQUENCE [LARGE SCALE GENOMIC DNA]</scope>
</reference>
<gene>
    <name evidence="2" type="ORF">AVEN_158748_1</name>
</gene>
<dbReference type="Proteomes" id="UP000499080">
    <property type="component" value="Unassembled WGS sequence"/>
</dbReference>
<evidence type="ECO:0000313" key="3">
    <source>
        <dbReference type="Proteomes" id="UP000499080"/>
    </source>
</evidence>
<comment type="caution">
    <text evidence="2">The sequence shown here is derived from an EMBL/GenBank/DDBJ whole genome shotgun (WGS) entry which is preliminary data.</text>
</comment>
<keyword evidence="3" id="KW-1185">Reference proteome</keyword>
<feature type="compositionally biased region" description="Polar residues" evidence="1">
    <location>
        <begin position="1"/>
        <end position="10"/>
    </location>
</feature>
<name>A0A4Y2SJR3_ARAVE</name>